<feature type="transmembrane region" description="Helical" evidence="11">
    <location>
        <begin position="258"/>
        <end position="282"/>
    </location>
</feature>
<feature type="binding site" evidence="10">
    <location>
        <position position="720"/>
    </location>
    <ligand>
        <name>Zn(2+)</name>
        <dbReference type="ChEBI" id="CHEBI:29105"/>
        <note>catalytic</note>
    </ligand>
</feature>
<feature type="transmembrane region" description="Helical" evidence="11">
    <location>
        <begin position="730"/>
        <end position="753"/>
    </location>
</feature>
<feature type="region of interest" description="Disordered" evidence="13">
    <location>
        <begin position="471"/>
        <end position="546"/>
    </location>
</feature>
<feature type="transmembrane region" description="Helical" evidence="11">
    <location>
        <begin position="400"/>
        <end position="423"/>
    </location>
</feature>
<dbReference type="InterPro" id="IPR010096">
    <property type="entry name" value="NADH-Q_OxRdtase_suN/2"/>
</dbReference>
<keyword evidence="5 10" id="KW-0378">Hydrolase</keyword>
<organism evidence="16 17">
    <name type="scientific">Streptomyces antimycoticus</name>
    <dbReference type="NCBI Taxonomy" id="68175"/>
    <lineage>
        <taxon>Bacteria</taxon>
        <taxon>Bacillati</taxon>
        <taxon>Actinomycetota</taxon>
        <taxon>Actinomycetes</taxon>
        <taxon>Kitasatosporales</taxon>
        <taxon>Streptomycetaceae</taxon>
        <taxon>Streptomyces</taxon>
        <taxon>Streptomyces violaceusniger group</taxon>
    </lineage>
</organism>
<comment type="catalytic activity">
    <reaction evidence="11">
        <text>a quinone + NADH + 5 H(+)(in) = a quinol + NAD(+) + 4 H(+)(out)</text>
        <dbReference type="Rhea" id="RHEA:57888"/>
        <dbReference type="ChEBI" id="CHEBI:15378"/>
        <dbReference type="ChEBI" id="CHEBI:24646"/>
        <dbReference type="ChEBI" id="CHEBI:57540"/>
        <dbReference type="ChEBI" id="CHEBI:57945"/>
        <dbReference type="ChEBI" id="CHEBI:132124"/>
    </reaction>
</comment>
<dbReference type="EC" id="3.4.24.-" evidence="10"/>
<evidence type="ECO:0000256" key="8">
    <source>
        <dbReference type="ARBA" id="ARBA00023049"/>
    </source>
</evidence>
<gene>
    <name evidence="10" type="primary">htpX</name>
    <name evidence="11" type="synonym">nuoN</name>
    <name evidence="16" type="ORF">SSPO_045500</name>
</gene>
<dbReference type="CDD" id="cd07336">
    <property type="entry name" value="M48B_HtpX_like"/>
    <property type="match status" value="1"/>
</dbReference>
<dbReference type="HAMAP" id="MF_00445">
    <property type="entry name" value="NDH1_NuoN_1"/>
    <property type="match status" value="1"/>
</dbReference>
<feature type="binding site" evidence="10">
    <location>
        <position position="724"/>
    </location>
    <ligand>
        <name>Zn(2+)</name>
        <dbReference type="ChEBI" id="CHEBI:29105"/>
        <note>catalytic</note>
    </ligand>
</feature>
<evidence type="ECO:0000256" key="4">
    <source>
        <dbReference type="ARBA" id="ARBA00022723"/>
    </source>
</evidence>
<dbReference type="InterPro" id="IPR001750">
    <property type="entry name" value="ND/Mrp_TM"/>
</dbReference>
<dbReference type="GO" id="GO:0048038">
    <property type="term" value="F:quinone binding"/>
    <property type="evidence" value="ECO:0007669"/>
    <property type="project" value="UniProtKB-KW"/>
</dbReference>
<feature type="transmembrane region" description="Helical" evidence="11">
    <location>
        <begin position="176"/>
        <end position="197"/>
    </location>
</feature>
<evidence type="ECO:0000256" key="2">
    <source>
        <dbReference type="ARBA" id="ARBA00022670"/>
    </source>
</evidence>
<evidence type="ECO:0000256" key="9">
    <source>
        <dbReference type="ARBA" id="ARBA00023136"/>
    </source>
</evidence>
<feature type="binding site" evidence="10">
    <location>
        <position position="792"/>
    </location>
    <ligand>
        <name>Zn(2+)</name>
        <dbReference type="ChEBI" id="CHEBI:29105"/>
        <note>catalytic</note>
    </ligand>
</feature>
<feature type="transmembrane region" description="Helical" evidence="11">
    <location>
        <begin position="222"/>
        <end position="246"/>
    </location>
</feature>
<feature type="domain" description="NADH:quinone oxidoreductase/Mrp antiporter transmembrane" evidence="14">
    <location>
        <begin position="141"/>
        <end position="445"/>
    </location>
</feature>
<comment type="subcellular location">
    <subcellularLocation>
        <location evidence="11">Cell membrane</location>
        <topology evidence="11">Multi-pass membrane protein</topology>
    </subcellularLocation>
    <subcellularLocation>
        <location evidence="1">Endomembrane system</location>
        <topology evidence="1">Multi-pass membrane protein</topology>
    </subcellularLocation>
    <subcellularLocation>
        <location evidence="12">Membrane</location>
        <topology evidence="12">Multi-pass membrane protein</topology>
    </subcellularLocation>
</comment>
<keyword evidence="11" id="KW-1278">Translocase</keyword>
<keyword evidence="6 10" id="KW-0862">Zinc</keyword>
<feature type="transmembrane region" description="Helical" evidence="11">
    <location>
        <begin position="358"/>
        <end position="379"/>
    </location>
</feature>
<feature type="transmembrane region" description="Helical" evidence="11">
    <location>
        <begin position="765"/>
        <end position="787"/>
    </location>
</feature>
<keyword evidence="7 11" id="KW-1133">Transmembrane helix</keyword>
<keyword evidence="11" id="KW-0813">Transport</keyword>
<feature type="transmembrane region" description="Helical" evidence="11">
    <location>
        <begin position="620"/>
        <end position="636"/>
    </location>
</feature>
<dbReference type="GO" id="GO:0042773">
    <property type="term" value="P:ATP synthesis coupled electron transport"/>
    <property type="evidence" value="ECO:0007669"/>
    <property type="project" value="InterPro"/>
</dbReference>
<keyword evidence="11" id="KW-0520">NAD</keyword>
<comment type="cofactor">
    <cofactor evidence="10">
        <name>Zn(2+)</name>
        <dbReference type="ChEBI" id="CHEBI:29105"/>
    </cofactor>
    <text evidence="10">Binds 1 zinc ion per subunit.</text>
</comment>
<evidence type="ECO:0000256" key="1">
    <source>
        <dbReference type="ARBA" id="ARBA00004127"/>
    </source>
</evidence>
<dbReference type="PANTHER" id="PTHR22773">
    <property type="entry name" value="NADH DEHYDROGENASE"/>
    <property type="match status" value="1"/>
</dbReference>
<dbReference type="AlphaFoldDB" id="A0A499ULS6"/>
<dbReference type="GO" id="GO:0004222">
    <property type="term" value="F:metalloendopeptidase activity"/>
    <property type="evidence" value="ECO:0007669"/>
    <property type="project" value="UniProtKB-UniRule"/>
</dbReference>
<keyword evidence="3 11" id="KW-0812">Transmembrane</keyword>
<keyword evidence="4 10" id="KW-0479">Metal-binding</keyword>
<evidence type="ECO:0000256" key="3">
    <source>
        <dbReference type="ARBA" id="ARBA00022692"/>
    </source>
</evidence>
<keyword evidence="9 11" id="KW-0472">Membrane</keyword>
<comment type="similarity">
    <text evidence="11">Belongs to the complex I subunit 2 family.</text>
</comment>
<dbReference type="GO" id="GO:0008137">
    <property type="term" value="F:NADH dehydrogenase (ubiquinone) activity"/>
    <property type="evidence" value="ECO:0007669"/>
    <property type="project" value="InterPro"/>
</dbReference>
<keyword evidence="8 10" id="KW-0482">Metalloprotease</keyword>
<evidence type="ECO:0000259" key="14">
    <source>
        <dbReference type="Pfam" id="PF00361"/>
    </source>
</evidence>
<evidence type="ECO:0000256" key="13">
    <source>
        <dbReference type="SAM" id="MobiDB-lite"/>
    </source>
</evidence>
<evidence type="ECO:0000313" key="17">
    <source>
        <dbReference type="Proteomes" id="UP000463951"/>
    </source>
</evidence>
<sequence length="874" mass="91429">MTANATSLATSLVQSVDWLAVAPPTIAALAGLAVLVADLFLPERRKHLLGWGAIAGLALAALALLPLLDGDRSTFCLTSGAHACSYTADTFALVIQFLVLGGALLTGLLSFSSLDDLKLPAGEFWFLLLSSAAGAALLPASRDLATLVIALEVASLPAFALVGLRRGDRLSSEAALKFFLSSVTATAVMLLGVSFVYAATGSLHLSRIADALTHVDPRLDTLAQAGVVLTLVGFAFKTAAVPFHFWVPDTYVGAPVPVAAYLSVVGKAVGFSGLILVTVLAFPSYADVWGPAVAVLAALTMTAGNAAALRQRPERAFSAVRLLAWSSVAQAGYLLVPIAAAGYADSGKDASRAIGSTVAYALMYAAVNLGAFAVAALVARTSPANRLTDYRGLYAARPAAALALAFFLLCLAGLPPGVIGLFAKVTVFSAAVDAGLGWLAVVMALNVVVALYYYLQWTAVLFRAPEPAAGAEPAPAAGRPSPARALFPLRPPSASPRSSASPSPAPRSSSCGSPRRACCNRSRDAVTAPASASASRPPWASTPAARPHPCAQGNWCPSPGVDFFRRVHWKVETPGKAFPCGTTGGHTVHRRHNGLKTAVLLGGLSAIIILIGSLFGRTGLIIAVVVALGTNAYAYWNSDKLALRAMRARPVSEFEAPGLYRMVRELSTAARQPMPRLYISPTEAPNAFATGRNPRNAAVCCTDGILRLLDERELRGVLGHELSHVYNRDILISSIAGALASVVMFLVNFAWLIPMGRSDDDEGPGFVGMLLIMLLGPLAASIIQLAVSRSREYEADASGAQLTGDPLALASALRKLEAGTKQLPLPPEPRLETASHLMIANPFRAGEGMAKLFSTHPPMRERIARLEQMAGHQP</sequence>
<evidence type="ECO:0000256" key="10">
    <source>
        <dbReference type="HAMAP-Rule" id="MF_00188"/>
    </source>
</evidence>
<name>A0A499ULS6_9ACTN</name>
<evidence type="ECO:0000256" key="12">
    <source>
        <dbReference type="RuleBase" id="RU000320"/>
    </source>
</evidence>
<dbReference type="EMBL" id="AP019620">
    <property type="protein sequence ID" value="BBJ41832.1"/>
    <property type="molecule type" value="Genomic_DNA"/>
</dbReference>
<keyword evidence="11" id="KW-1003">Cell membrane</keyword>
<protein>
    <recommendedName>
        <fullName evidence="10 11">Multifunctional fusion protein</fullName>
    </recommendedName>
    <domain>
        <recommendedName>
            <fullName evidence="11">NADH-quinone oxidoreductase subunit N</fullName>
            <ecNumber evidence="11">7.1.1.-</ecNumber>
        </recommendedName>
        <alternativeName>
            <fullName evidence="11">NADH dehydrogenase I subunit N</fullName>
        </alternativeName>
        <alternativeName>
            <fullName evidence="11">NDH-1 subunit N</fullName>
        </alternativeName>
    </domain>
    <domain>
        <recommendedName>
            <fullName evidence="10">Protease HtpX homolog</fullName>
            <ecNumber evidence="10">3.4.24.-</ecNumber>
        </recommendedName>
    </domain>
</protein>
<dbReference type="EC" id="7.1.1.-" evidence="11"/>
<feature type="active site" evidence="10">
    <location>
        <position position="721"/>
    </location>
</feature>
<comment type="subunit">
    <text evidence="11">NDH-1 is composed of 14 different subunits. Subunits NuoA, H, J, K, L, M, N constitute the membrane sector of the complex.</text>
</comment>
<evidence type="ECO:0000256" key="6">
    <source>
        <dbReference type="ARBA" id="ARBA00022833"/>
    </source>
</evidence>
<dbReference type="InterPro" id="IPR022919">
    <property type="entry name" value="Pept_M48_protease_HtpX"/>
</dbReference>
<comment type="function">
    <text evidence="11">NDH-1 shuttles electrons from NADH, via FMN and iron-sulfur (Fe-S) centers, to quinones in the respiratory chain. The immediate electron acceptor for the enzyme in this species is believed to be a menaquinone. Couples the redox reaction to proton translocation (for every two electrons transferred, four hydrogen ions are translocated across the cytoplasmic membrane), and thus conserves the redox energy in a proton gradient.</text>
</comment>
<feature type="transmembrane region" description="Helical" evidence="11">
    <location>
        <begin position="121"/>
        <end position="138"/>
    </location>
</feature>
<dbReference type="Proteomes" id="UP000463951">
    <property type="component" value="Chromosome"/>
</dbReference>
<feature type="transmembrane region" description="Helical" evidence="11">
    <location>
        <begin position="597"/>
        <end position="614"/>
    </location>
</feature>
<evidence type="ECO:0000259" key="15">
    <source>
        <dbReference type="Pfam" id="PF01435"/>
    </source>
</evidence>
<feature type="transmembrane region" description="Helical" evidence="11">
    <location>
        <begin position="144"/>
        <end position="164"/>
    </location>
</feature>
<feature type="transmembrane region" description="Helical" evidence="11">
    <location>
        <begin position="48"/>
        <end position="68"/>
    </location>
</feature>
<feature type="transmembrane region" description="Helical" evidence="11">
    <location>
        <begin position="288"/>
        <end position="310"/>
    </location>
</feature>
<dbReference type="Gene3D" id="3.30.2010.10">
    <property type="entry name" value="Metalloproteases ('zincins'), catalytic domain"/>
    <property type="match status" value="1"/>
</dbReference>
<dbReference type="HAMAP" id="MF_00188">
    <property type="entry name" value="Pept_M48_protease_HtpX"/>
    <property type="match status" value="1"/>
</dbReference>
<accession>A0A499ULS6</accession>
<keyword evidence="2 10" id="KW-0645">Protease</keyword>
<feature type="compositionally biased region" description="Low complexity" evidence="13">
    <location>
        <begin position="527"/>
        <end position="546"/>
    </location>
</feature>
<feature type="compositionally biased region" description="Low complexity" evidence="13">
    <location>
        <begin position="495"/>
        <end position="519"/>
    </location>
</feature>
<dbReference type="Pfam" id="PF00361">
    <property type="entry name" value="Proton_antipo_M"/>
    <property type="match status" value="1"/>
</dbReference>
<evidence type="ECO:0000256" key="7">
    <source>
        <dbReference type="ARBA" id="ARBA00022989"/>
    </source>
</evidence>
<feature type="transmembrane region" description="Helical" evidence="11">
    <location>
        <begin position="20"/>
        <end position="41"/>
    </location>
</feature>
<dbReference type="GO" id="GO:0050136">
    <property type="term" value="F:NADH dehydrogenase (quinone) (non-electrogenic) activity"/>
    <property type="evidence" value="ECO:0007669"/>
    <property type="project" value="UniProtKB-UniRule"/>
</dbReference>
<feature type="compositionally biased region" description="Low complexity" evidence="13">
    <location>
        <begin position="471"/>
        <end position="485"/>
    </location>
</feature>
<evidence type="ECO:0000256" key="5">
    <source>
        <dbReference type="ARBA" id="ARBA00022801"/>
    </source>
</evidence>
<feature type="domain" description="Peptidase M48" evidence="15">
    <location>
        <begin position="658"/>
        <end position="869"/>
    </location>
</feature>
<feature type="transmembrane region" description="Helical" evidence="11">
    <location>
        <begin position="88"/>
        <end position="109"/>
    </location>
</feature>
<comment type="similarity">
    <text evidence="10">Belongs to the peptidase M48B family.</text>
</comment>
<proteinExistence type="inferred from homology"/>
<dbReference type="GO" id="GO:0008270">
    <property type="term" value="F:zinc ion binding"/>
    <property type="evidence" value="ECO:0007669"/>
    <property type="project" value="UniProtKB-UniRule"/>
</dbReference>
<comment type="caution">
    <text evidence="11">Lacks conserved residue(s) required for the propagation of feature annotation.</text>
</comment>
<dbReference type="GO" id="GO:0012505">
    <property type="term" value="C:endomembrane system"/>
    <property type="evidence" value="ECO:0007669"/>
    <property type="project" value="UniProtKB-SubCell"/>
</dbReference>
<dbReference type="Pfam" id="PF01435">
    <property type="entry name" value="Peptidase_M48"/>
    <property type="match status" value="1"/>
</dbReference>
<dbReference type="InterPro" id="IPR001915">
    <property type="entry name" value="Peptidase_M48"/>
</dbReference>
<dbReference type="GO" id="GO:0006508">
    <property type="term" value="P:proteolysis"/>
    <property type="evidence" value="ECO:0007669"/>
    <property type="project" value="UniProtKB-KW"/>
</dbReference>
<dbReference type="GO" id="GO:0005886">
    <property type="term" value="C:plasma membrane"/>
    <property type="evidence" value="ECO:0007669"/>
    <property type="project" value="UniProtKB-SubCell"/>
</dbReference>
<evidence type="ECO:0000256" key="11">
    <source>
        <dbReference type="HAMAP-Rule" id="MF_00445"/>
    </source>
</evidence>
<feature type="transmembrane region" description="Helical" evidence="11">
    <location>
        <begin position="322"/>
        <end position="343"/>
    </location>
</feature>
<reference evidence="16 17" key="1">
    <citation type="journal article" date="2020" name="Int. J. Syst. Evol. Microbiol.">
        <title>Reclassification of Streptomyces castelarensis and Streptomyces sporoclivatus as later heterotypic synonyms of Streptomyces antimycoticus.</title>
        <authorList>
            <person name="Komaki H."/>
            <person name="Tamura T."/>
        </authorList>
    </citation>
    <scope>NUCLEOTIDE SEQUENCE [LARGE SCALE GENOMIC DNA]</scope>
    <source>
        <strain evidence="16 17">NBRC 100767</strain>
    </source>
</reference>
<dbReference type="NCBIfam" id="NF002839">
    <property type="entry name" value="PRK03072.1"/>
    <property type="match status" value="1"/>
</dbReference>
<evidence type="ECO:0000313" key="16">
    <source>
        <dbReference type="EMBL" id="BBJ41832.1"/>
    </source>
</evidence>
<feature type="transmembrane region" description="Helical" evidence="11">
    <location>
        <begin position="435"/>
        <end position="455"/>
    </location>
</feature>
<keyword evidence="11" id="KW-0874">Quinone</keyword>